<dbReference type="GO" id="GO:0008270">
    <property type="term" value="F:zinc ion binding"/>
    <property type="evidence" value="ECO:0007669"/>
    <property type="project" value="InterPro"/>
</dbReference>
<dbReference type="OrthoDB" id="3145928at2759"/>
<dbReference type="Pfam" id="PF00172">
    <property type="entry name" value="Zn_clus"/>
    <property type="match status" value="1"/>
</dbReference>
<dbReference type="InterPro" id="IPR052360">
    <property type="entry name" value="Transcr_Regulatory_Proteins"/>
</dbReference>
<evidence type="ECO:0000256" key="1">
    <source>
        <dbReference type="ARBA" id="ARBA00022723"/>
    </source>
</evidence>
<evidence type="ECO:0000259" key="7">
    <source>
        <dbReference type="PROSITE" id="PS50048"/>
    </source>
</evidence>
<dbReference type="PANTHER" id="PTHR36206:SF14">
    <property type="entry name" value="ZN(2)-C6 FUNGAL-TYPE DOMAIN-CONTAINING PROTEIN-RELATED"/>
    <property type="match status" value="1"/>
</dbReference>
<reference evidence="8" key="2">
    <citation type="journal article" date="2023" name="IMA Fungus">
        <title>Comparative genomic study of the Penicillium genus elucidates a diverse pangenome and 15 lateral gene transfer events.</title>
        <authorList>
            <person name="Petersen C."/>
            <person name="Sorensen T."/>
            <person name="Nielsen M.R."/>
            <person name="Sondergaard T.E."/>
            <person name="Sorensen J.L."/>
            <person name="Fitzpatrick D.A."/>
            <person name="Frisvad J.C."/>
            <person name="Nielsen K.L."/>
        </authorList>
    </citation>
    <scope>NUCLEOTIDE SEQUENCE</scope>
    <source>
        <strain evidence="8">IBT 30761</strain>
    </source>
</reference>
<dbReference type="PROSITE" id="PS50048">
    <property type="entry name" value="ZN2_CY6_FUNGAL_2"/>
    <property type="match status" value="1"/>
</dbReference>
<keyword evidence="2" id="KW-0862">Zinc</keyword>
<proteinExistence type="predicted"/>
<dbReference type="Proteomes" id="UP001149074">
    <property type="component" value="Unassembled WGS sequence"/>
</dbReference>
<keyword evidence="3" id="KW-0805">Transcription regulation</keyword>
<protein>
    <recommendedName>
        <fullName evidence="7">Zn(2)-C6 fungal-type domain-containing protein</fullName>
    </recommendedName>
</protein>
<evidence type="ECO:0000256" key="5">
    <source>
        <dbReference type="ARBA" id="ARBA00023163"/>
    </source>
</evidence>
<evidence type="ECO:0000313" key="8">
    <source>
        <dbReference type="EMBL" id="KAJ5103808.1"/>
    </source>
</evidence>
<accession>A0A9W9FP64</accession>
<sequence>MSISPSAQSRHGSVKPLRSKLGCKTCKIRRVKCGEEKPNCLRCTSTGRNCEYQNVICRNYSDSTVSILSNPLSLFPNTVWRERRAFAYYFQFAAESIGGGLDVDFWRTIVPQVCRSESAIWDAMIAISSLFESPDLCPDLGSLRRGQYSHALNQNHQDALDWYSRAVSAVRQGIERGGVDAFVGLITCVLFICIETLLGGVQEALRLYGQGINLIHTLRAQAASGAVGPTKLALLKETLIPIFVRLGAVSLHSVWALASTLVQETEDVYAPQPEFISLRSARDAIVILATEIPLFEGQCEEYLKKSHRWQISEEMMHQRAALTARLEGWHTAFSNFMKWGLLSSQIGTGALLLTYYEMLSVMLAVCMSPSRITTDSCLHNFQNIVEQGAIALNASARQDGTLPPFTFELGIGLPLWFTCLRCRQPELRRTALALLRRTHRIYGLYKRDQGAALSEVIMTLEEKYAMEMNAAQGMISSSLGVLDSKPISSPSPLMELETKSSARMLIPQEARIRPHDVFRPSDGYPPGVTEKDLVKWKRGRGQYFMQFSWNQYDRSSNTWTMIFDYVPIGFS</sequence>
<name>A0A9W9FP64_9EURO</name>
<dbReference type="SUPFAM" id="SSF57701">
    <property type="entry name" value="Zn2/Cys6 DNA-binding domain"/>
    <property type="match status" value="1"/>
</dbReference>
<evidence type="ECO:0000256" key="2">
    <source>
        <dbReference type="ARBA" id="ARBA00022833"/>
    </source>
</evidence>
<comment type="caution">
    <text evidence="8">The sequence shown here is derived from an EMBL/GenBank/DDBJ whole genome shotgun (WGS) entry which is preliminary data.</text>
</comment>
<keyword evidence="9" id="KW-1185">Reference proteome</keyword>
<evidence type="ECO:0000256" key="4">
    <source>
        <dbReference type="ARBA" id="ARBA00023125"/>
    </source>
</evidence>
<dbReference type="InterPro" id="IPR001138">
    <property type="entry name" value="Zn2Cys6_DnaBD"/>
</dbReference>
<keyword evidence="1" id="KW-0479">Metal-binding</keyword>
<feature type="domain" description="Zn(2)-C6 fungal-type" evidence="7">
    <location>
        <begin position="22"/>
        <end position="52"/>
    </location>
</feature>
<dbReference type="CDD" id="cd00067">
    <property type="entry name" value="GAL4"/>
    <property type="match status" value="1"/>
</dbReference>
<dbReference type="EMBL" id="JAPQKI010000004">
    <property type="protein sequence ID" value="KAJ5103808.1"/>
    <property type="molecule type" value="Genomic_DNA"/>
</dbReference>
<dbReference type="SMART" id="SM00066">
    <property type="entry name" value="GAL4"/>
    <property type="match status" value="1"/>
</dbReference>
<dbReference type="AlphaFoldDB" id="A0A9W9FP64"/>
<keyword evidence="6" id="KW-0539">Nucleus</keyword>
<evidence type="ECO:0000256" key="3">
    <source>
        <dbReference type="ARBA" id="ARBA00023015"/>
    </source>
</evidence>
<keyword evidence="4" id="KW-0238">DNA-binding</keyword>
<reference evidence="8" key="1">
    <citation type="submission" date="2022-11" db="EMBL/GenBank/DDBJ databases">
        <authorList>
            <person name="Petersen C."/>
        </authorList>
    </citation>
    <scope>NUCLEOTIDE SEQUENCE</scope>
    <source>
        <strain evidence="8">IBT 30761</strain>
    </source>
</reference>
<dbReference type="GeneID" id="81355810"/>
<gene>
    <name evidence="8" type="ORF">N7532_004337</name>
</gene>
<dbReference type="GO" id="GO:0003677">
    <property type="term" value="F:DNA binding"/>
    <property type="evidence" value="ECO:0007669"/>
    <property type="project" value="UniProtKB-KW"/>
</dbReference>
<dbReference type="InterPro" id="IPR036864">
    <property type="entry name" value="Zn2-C6_fun-type_DNA-bd_sf"/>
</dbReference>
<dbReference type="RefSeq" id="XP_056477188.1">
    <property type="nucleotide sequence ID" value="XM_056616831.1"/>
</dbReference>
<evidence type="ECO:0000313" key="9">
    <source>
        <dbReference type="Proteomes" id="UP001149074"/>
    </source>
</evidence>
<dbReference type="PROSITE" id="PS00463">
    <property type="entry name" value="ZN2_CY6_FUNGAL_1"/>
    <property type="match status" value="1"/>
</dbReference>
<keyword evidence="5" id="KW-0804">Transcription</keyword>
<dbReference type="Gene3D" id="4.10.240.10">
    <property type="entry name" value="Zn(2)-C6 fungal-type DNA-binding domain"/>
    <property type="match status" value="1"/>
</dbReference>
<dbReference type="PANTHER" id="PTHR36206">
    <property type="entry name" value="ASPERCRYPTIN BIOSYNTHESIS CLUSTER-SPECIFIC TRANSCRIPTION REGULATOR ATNN-RELATED"/>
    <property type="match status" value="1"/>
</dbReference>
<evidence type="ECO:0000256" key="6">
    <source>
        <dbReference type="ARBA" id="ARBA00023242"/>
    </source>
</evidence>
<dbReference type="GO" id="GO:0000981">
    <property type="term" value="F:DNA-binding transcription factor activity, RNA polymerase II-specific"/>
    <property type="evidence" value="ECO:0007669"/>
    <property type="project" value="InterPro"/>
</dbReference>
<organism evidence="8 9">
    <name type="scientific">Penicillium argentinense</name>
    <dbReference type="NCBI Taxonomy" id="1131581"/>
    <lineage>
        <taxon>Eukaryota</taxon>
        <taxon>Fungi</taxon>
        <taxon>Dikarya</taxon>
        <taxon>Ascomycota</taxon>
        <taxon>Pezizomycotina</taxon>
        <taxon>Eurotiomycetes</taxon>
        <taxon>Eurotiomycetidae</taxon>
        <taxon>Eurotiales</taxon>
        <taxon>Aspergillaceae</taxon>
        <taxon>Penicillium</taxon>
    </lineage>
</organism>